<dbReference type="Proteomes" id="UP000319671">
    <property type="component" value="Unassembled WGS sequence"/>
</dbReference>
<dbReference type="AlphaFoldDB" id="A0A561DPD5"/>
<dbReference type="Gene3D" id="3.90.850.10">
    <property type="entry name" value="Fumarylacetoacetase-like, C-terminal domain"/>
    <property type="match status" value="1"/>
</dbReference>
<evidence type="ECO:0000256" key="1">
    <source>
        <dbReference type="ARBA" id="ARBA00010211"/>
    </source>
</evidence>
<protein>
    <submittedName>
        <fullName evidence="4">Acylpyruvate hydrolase</fullName>
    </submittedName>
</protein>
<dbReference type="GO" id="GO:0016787">
    <property type="term" value="F:hydrolase activity"/>
    <property type="evidence" value="ECO:0007669"/>
    <property type="project" value="UniProtKB-KW"/>
</dbReference>
<dbReference type="RefSeq" id="WP_144563805.1">
    <property type="nucleotide sequence ID" value="NZ_VIVN01000003.1"/>
</dbReference>
<gene>
    <name evidence="4" type="ORF">FB550_103356</name>
</gene>
<dbReference type="FunFam" id="3.90.850.10:FF:000002">
    <property type="entry name" value="2-hydroxyhepta-2,4-diene-1,7-dioate isomerase"/>
    <property type="match status" value="1"/>
</dbReference>
<dbReference type="PANTHER" id="PTHR42796">
    <property type="entry name" value="FUMARYLACETOACETATE HYDROLASE DOMAIN-CONTAINING PROTEIN 2A-RELATED"/>
    <property type="match status" value="1"/>
</dbReference>
<proteinExistence type="inferred from homology"/>
<dbReference type="GO" id="GO:0046872">
    <property type="term" value="F:metal ion binding"/>
    <property type="evidence" value="ECO:0007669"/>
    <property type="project" value="UniProtKB-KW"/>
</dbReference>
<dbReference type="GO" id="GO:0019752">
    <property type="term" value="P:carboxylic acid metabolic process"/>
    <property type="evidence" value="ECO:0007669"/>
    <property type="project" value="UniProtKB-ARBA"/>
</dbReference>
<keyword evidence="4" id="KW-0378">Hydrolase</keyword>
<dbReference type="GO" id="GO:0016853">
    <property type="term" value="F:isomerase activity"/>
    <property type="evidence" value="ECO:0007669"/>
    <property type="project" value="UniProtKB-ARBA"/>
</dbReference>
<evidence type="ECO:0000313" key="5">
    <source>
        <dbReference type="Proteomes" id="UP000319671"/>
    </source>
</evidence>
<organism evidence="4 5">
    <name type="scientific">Neobacillus bataviensis</name>
    <dbReference type="NCBI Taxonomy" id="220685"/>
    <lineage>
        <taxon>Bacteria</taxon>
        <taxon>Bacillati</taxon>
        <taxon>Bacillota</taxon>
        <taxon>Bacilli</taxon>
        <taxon>Bacillales</taxon>
        <taxon>Bacillaceae</taxon>
        <taxon>Neobacillus</taxon>
    </lineage>
</organism>
<comment type="caution">
    <text evidence="4">The sequence shown here is derived from an EMBL/GenBank/DDBJ whole genome shotgun (WGS) entry which is preliminary data.</text>
</comment>
<sequence length="337" mass="37445">MKLITFSREGVSRVGAVEGNNVIDLNLAYQSLLESEGQLRYRQIAEAYVPSDMNGLLQGGKESLAKAEEAIQFALKNKEDKGRKLVLSTDEVKVEAPVPNPGKMICVGHNYREHILEMKREIPQHPVVFAKFANTVIGPEDDIPFFPISEQLDYEAEFAFVIGKRARNVSQEDALDYVAGYTIVNDVTYRDIQRRTLQWLQGKTVEGSAPMGPWLITTDELQNPSGLEVVLTVNGEERQHTNTANLVFSVQYLVEFLSNLMTLEPGDVILTGTPGGVGFAMNPQTFLKDGDVVKIEIDQIGSLENTVKKVAVEVKLYDIDYNSASYRIGSTIVRSND</sequence>
<evidence type="ECO:0000313" key="4">
    <source>
        <dbReference type="EMBL" id="TWE05179.1"/>
    </source>
</evidence>
<dbReference type="InterPro" id="IPR036663">
    <property type="entry name" value="Fumarylacetoacetase_C_sf"/>
</dbReference>
<dbReference type="SUPFAM" id="SSF56529">
    <property type="entry name" value="FAH"/>
    <property type="match status" value="1"/>
</dbReference>
<keyword evidence="2" id="KW-0479">Metal-binding</keyword>
<accession>A0A561DPD5</accession>
<dbReference type="InterPro" id="IPR011234">
    <property type="entry name" value="Fumarylacetoacetase-like_C"/>
</dbReference>
<keyword evidence="5" id="KW-1185">Reference proteome</keyword>
<dbReference type="Pfam" id="PF01557">
    <property type="entry name" value="FAA_hydrolase"/>
    <property type="match status" value="1"/>
</dbReference>
<evidence type="ECO:0000256" key="2">
    <source>
        <dbReference type="ARBA" id="ARBA00022723"/>
    </source>
</evidence>
<dbReference type="PANTHER" id="PTHR42796:SF4">
    <property type="entry name" value="FUMARYLACETOACETATE HYDROLASE DOMAIN-CONTAINING PROTEIN 2A"/>
    <property type="match status" value="1"/>
</dbReference>
<dbReference type="EMBL" id="VIVN01000003">
    <property type="protein sequence ID" value="TWE05179.1"/>
    <property type="molecule type" value="Genomic_DNA"/>
</dbReference>
<keyword evidence="4" id="KW-0670">Pyruvate</keyword>
<name>A0A561DPD5_9BACI</name>
<dbReference type="InterPro" id="IPR051121">
    <property type="entry name" value="FAH"/>
</dbReference>
<comment type="similarity">
    <text evidence="1">Belongs to the FAH family.</text>
</comment>
<reference evidence="4 5" key="1">
    <citation type="submission" date="2019-06" db="EMBL/GenBank/DDBJ databases">
        <title>Sorghum-associated microbial communities from plants grown in Nebraska, USA.</title>
        <authorList>
            <person name="Schachtman D."/>
        </authorList>
    </citation>
    <scope>NUCLEOTIDE SEQUENCE [LARGE SCALE GENOMIC DNA]</scope>
    <source>
        <strain evidence="4 5">2482</strain>
    </source>
</reference>
<feature type="domain" description="Fumarylacetoacetase-like C-terminal" evidence="3">
    <location>
        <begin position="103"/>
        <end position="307"/>
    </location>
</feature>
<evidence type="ECO:0000259" key="3">
    <source>
        <dbReference type="Pfam" id="PF01557"/>
    </source>
</evidence>